<keyword evidence="2" id="KW-1185">Reference proteome</keyword>
<protein>
    <submittedName>
        <fullName evidence="1">Uncharacterized protein</fullName>
    </submittedName>
</protein>
<dbReference type="AlphaFoldDB" id="A0A2P6C8K2"/>
<dbReference type="Proteomes" id="UP000247345">
    <property type="component" value="Unassembled WGS sequence"/>
</dbReference>
<sequence length="273" mass="31268">MKLNSYCSIFYLSIILVFTNCTSDEKIFVRDDLKNQENGGDGENTNEGDNTPLFEFSVSGTGIDYIKSTDPDTFLSIDYLGQFEKEIPGVDPTLDSNAYVFEATFTGGKKIGIWCRSNFGTLQRATEYANKLTDKLGKLPVFMRDELNHVAVFSGESRASAEPDGKFFFISDERIDERIADNQLEETVFHETVHVYFEKRYGTSTAWKNAQNADGIFVTEYAEDNPNVEDIPETAIFVYTMVNYPRRLSQNIENWVIENIPNRYEFLETFFED</sequence>
<reference evidence="1 2" key="1">
    <citation type="submission" date="2016-12" db="EMBL/GenBank/DDBJ databases">
        <title>Trade-off between light-utilization and light-protection in marine flavobacteria.</title>
        <authorList>
            <person name="Kumagai Y."/>
            <person name="Yoshizawa S."/>
            <person name="Kogure K."/>
            <person name="Iwasaki W."/>
        </authorList>
    </citation>
    <scope>NUCLEOTIDE SEQUENCE [LARGE SCALE GENOMIC DNA]</scope>
    <source>
        <strain evidence="1 2">KCTC 12100</strain>
    </source>
</reference>
<comment type="caution">
    <text evidence="1">The sequence shown here is derived from an EMBL/GenBank/DDBJ whole genome shotgun (WGS) entry which is preliminary data.</text>
</comment>
<proteinExistence type="predicted"/>
<dbReference type="EMBL" id="MSCK01000002">
    <property type="protein sequence ID" value="PQJ69235.1"/>
    <property type="molecule type" value="Genomic_DNA"/>
</dbReference>
<dbReference type="RefSeq" id="WP_105050167.1">
    <property type="nucleotide sequence ID" value="NZ_CP150661.1"/>
</dbReference>
<organism evidence="1 2">
    <name type="scientific">Polaribacter butkevichii</name>
    <dbReference type="NCBI Taxonomy" id="218490"/>
    <lineage>
        <taxon>Bacteria</taxon>
        <taxon>Pseudomonadati</taxon>
        <taxon>Bacteroidota</taxon>
        <taxon>Flavobacteriia</taxon>
        <taxon>Flavobacteriales</taxon>
        <taxon>Flavobacteriaceae</taxon>
    </lineage>
</organism>
<dbReference type="OrthoDB" id="1436201at2"/>
<evidence type="ECO:0000313" key="1">
    <source>
        <dbReference type="EMBL" id="PQJ69235.1"/>
    </source>
</evidence>
<accession>A0A2P6C8K2</accession>
<name>A0A2P6C8K2_9FLAO</name>
<gene>
    <name evidence="1" type="ORF">BTO14_14530</name>
</gene>
<evidence type="ECO:0000313" key="2">
    <source>
        <dbReference type="Proteomes" id="UP000247345"/>
    </source>
</evidence>